<name>A0A0F8A2Z0_9HYPO</name>
<proteinExistence type="predicted"/>
<evidence type="ECO:0000313" key="2">
    <source>
        <dbReference type="Proteomes" id="UP000054481"/>
    </source>
</evidence>
<keyword evidence="2" id="KW-1185">Reference proteome</keyword>
<dbReference type="AlphaFoldDB" id="A0A0F8A2Z0"/>
<organism evidence="1 2">
    <name type="scientific">Hirsutella minnesotensis 3608</name>
    <dbReference type="NCBI Taxonomy" id="1043627"/>
    <lineage>
        <taxon>Eukaryota</taxon>
        <taxon>Fungi</taxon>
        <taxon>Dikarya</taxon>
        <taxon>Ascomycota</taxon>
        <taxon>Pezizomycotina</taxon>
        <taxon>Sordariomycetes</taxon>
        <taxon>Hypocreomycetidae</taxon>
        <taxon>Hypocreales</taxon>
        <taxon>Ophiocordycipitaceae</taxon>
        <taxon>Hirsutella</taxon>
    </lineage>
</organism>
<dbReference type="EMBL" id="KQ030600">
    <property type="protein sequence ID" value="KJZ70914.1"/>
    <property type="molecule type" value="Genomic_DNA"/>
</dbReference>
<gene>
    <name evidence="1" type="ORF">HIM_09707</name>
</gene>
<dbReference type="Proteomes" id="UP000054481">
    <property type="component" value="Unassembled WGS sequence"/>
</dbReference>
<sequence length="338" mass="39405">MMNEAHALLLSREAATQDQSPLFSKLPGEVRGLIFAFALSDYPDPNKQFDPMTCYARPSYFAPRKTDIELLRTCRAVYRECWHMPFALREQVHWATEIDRAPPGFWSQDSRLAERLSHITELQGETEIDSLRIFAQMYKLEQGDVAALLRTPFLHPRSVTLTIRHADWWFWESDTPLYFEGSWIQSFCEAMSSSVCEIHLELESLQRKKRQVDDIAKQMAERWCFKRRDGAVLYADTHKEAFKVSQWSGTSTWHNRRWIRDETEPDRIDYYIVTVSFRLESIQNRRGATVSEGARETARRGYSNTERLKLRVPWATRIASAAPSIYVGTTDLIVRPVD</sequence>
<reference evidence="1 2" key="1">
    <citation type="journal article" date="2014" name="Genome Biol. Evol.">
        <title>Comparative genomics and transcriptomics analyses reveal divergent lifestyle features of nematode endoparasitic fungus Hirsutella minnesotensis.</title>
        <authorList>
            <person name="Lai Y."/>
            <person name="Liu K."/>
            <person name="Zhang X."/>
            <person name="Zhang X."/>
            <person name="Li K."/>
            <person name="Wang N."/>
            <person name="Shu C."/>
            <person name="Wu Y."/>
            <person name="Wang C."/>
            <person name="Bushley K.E."/>
            <person name="Xiang M."/>
            <person name="Liu X."/>
        </authorList>
    </citation>
    <scope>NUCLEOTIDE SEQUENCE [LARGE SCALE GENOMIC DNA]</scope>
    <source>
        <strain evidence="1 2">3608</strain>
    </source>
</reference>
<accession>A0A0F8A2Z0</accession>
<dbReference type="OrthoDB" id="288942at2759"/>
<evidence type="ECO:0000313" key="1">
    <source>
        <dbReference type="EMBL" id="KJZ70914.1"/>
    </source>
</evidence>
<protein>
    <submittedName>
        <fullName evidence="1">Uncharacterized protein</fullName>
    </submittedName>
</protein>